<comment type="subcellular location">
    <subcellularLocation>
        <location evidence="1">Cytoplasm</location>
    </subcellularLocation>
</comment>
<keyword evidence="8 10" id="KW-0694">RNA-binding</keyword>
<dbReference type="PIRSF" id="PIRSF017259">
    <property type="entry name" value="tRNA_mtfrase_TRM11"/>
    <property type="match status" value="1"/>
</dbReference>
<evidence type="ECO:0000313" key="15">
    <source>
        <dbReference type="Proteomes" id="UP000077115"/>
    </source>
</evidence>
<gene>
    <name evidence="14" type="ORF">BDEG_20406</name>
</gene>
<dbReference type="PRINTS" id="PR00507">
    <property type="entry name" value="N12N6MTFRASE"/>
</dbReference>
<dbReference type="InterPro" id="IPR016691">
    <property type="entry name" value="TRMT11"/>
</dbReference>
<proteinExistence type="inferred from homology"/>
<dbReference type="GO" id="GO:0000049">
    <property type="term" value="F:tRNA binding"/>
    <property type="evidence" value="ECO:0007669"/>
    <property type="project" value="UniProtKB-UniRule"/>
</dbReference>
<evidence type="ECO:0000256" key="2">
    <source>
        <dbReference type="ARBA" id="ARBA00022490"/>
    </source>
</evidence>
<dbReference type="InterPro" id="IPR000241">
    <property type="entry name" value="RlmKL-like_Mtase"/>
</dbReference>
<dbReference type="Gene3D" id="3.40.50.150">
    <property type="entry name" value="Vaccinia Virus protein VP39"/>
    <property type="match status" value="1"/>
</dbReference>
<dbReference type="Proteomes" id="UP000077115">
    <property type="component" value="Unassembled WGS sequence"/>
</dbReference>
<evidence type="ECO:0000256" key="3">
    <source>
        <dbReference type="ARBA" id="ARBA00022555"/>
    </source>
</evidence>
<keyword evidence="7 10" id="KW-0819">tRNA processing</keyword>
<sequence>MPAYLVRFAQYHVQFRLAELLSLAKLHNIWLEYNEQEYTDRSAFLVIQLENNAAAVDLVSRSILIKDIIELWAVEGTFESMVDSIKSGSQWKRPEYKACSFKFMVQASGITMSFPQQIERIERFGWLGFDGPIEMHNPDAIFAYFEDYGFGASEGVATPQLPLKVYFGLWVSAANRKLVTQYDLKKRGYLGTTSMDAELSLVMANQALAQPGSFILDPFVGTGSFLVSCSHFGAYTFGSDIDGRQIRGTMGKSIETNIDQYMLHSRVLGSLICDIAHHPWRKGAWWDAIVCDPPYGVRAGAKKISSAGSGSTNKSGKDLTHFKENGEPRYPSTEVYEMEDVIVDLVAFAAAYLVPGGRLVFWLPTLNEQYEPQDIPTHPQLVLISNSEQSFGKWSRRLITMEKVADDALGSNDTHLKDLISEREAVVRVNSNEKVPGHARFREKYFGEI</sequence>
<dbReference type="InterPro" id="IPR029063">
    <property type="entry name" value="SAM-dependent_MTases_sf"/>
</dbReference>
<feature type="domain" description="Ribosomal RNA large subunit methyltransferase K/L-like methyltransferase" evidence="12">
    <location>
        <begin position="186"/>
        <end position="303"/>
    </location>
</feature>
<keyword evidence="3 10" id="KW-0820">tRNA-binding</keyword>
<reference evidence="14 15" key="1">
    <citation type="submission" date="2006-10" db="EMBL/GenBank/DDBJ databases">
        <title>The Genome Sequence of Batrachochytrium dendrobatidis JEL423.</title>
        <authorList>
            <consortium name="The Broad Institute Genome Sequencing Platform"/>
            <person name="Birren B."/>
            <person name="Lander E."/>
            <person name="Galagan J."/>
            <person name="Cuomo C."/>
            <person name="Devon K."/>
            <person name="Jaffe D."/>
            <person name="Butler J."/>
            <person name="Alvarez P."/>
            <person name="Gnerre S."/>
            <person name="Grabherr M."/>
            <person name="Kleber M."/>
            <person name="Mauceli E."/>
            <person name="Brockman W."/>
            <person name="Young S."/>
            <person name="LaButti K."/>
            <person name="Sykes S."/>
            <person name="DeCaprio D."/>
            <person name="Crawford M."/>
            <person name="Koehrsen M."/>
            <person name="Engels R."/>
            <person name="Montgomery P."/>
            <person name="Pearson M."/>
            <person name="Howarth C."/>
            <person name="Larson L."/>
            <person name="White J."/>
            <person name="O'Leary S."/>
            <person name="Kodira C."/>
            <person name="Zeng Q."/>
            <person name="Yandava C."/>
            <person name="Alvarado L."/>
            <person name="Longcore J."/>
            <person name="James T."/>
        </authorList>
    </citation>
    <scope>NUCLEOTIDE SEQUENCE [LARGE SCALE GENOMIC DNA]</scope>
    <source>
        <strain evidence="14 15">JEL423</strain>
    </source>
</reference>
<name>A0A177W9Z7_BATDL</name>
<reference evidence="14 15" key="2">
    <citation type="submission" date="2016-05" db="EMBL/GenBank/DDBJ databases">
        <title>Lineage-specific infection strategies underlie the spectrum of fungal disease in amphibians.</title>
        <authorList>
            <person name="Cuomo C.A."/>
            <person name="Farrer R.A."/>
            <person name="James T."/>
            <person name="Longcore J."/>
            <person name="Birren B."/>
        </authorList>
    </citation>
    <scope>NUCLEOTIDE SEQUENCE [LARGE SCALE GENOMIC DNA]</scope>
    <source>
        <strain evidence="14 15">JEL423</strain>
    </source>
</reference>
<protein>
    <recommendedName>
        <fullName evidence="9">tRNA (guanine(10)-N(2))-methyltransferase</fullName>
        <ecNumber evidence="9">2.1.1.214</ecNumber>
    </recommendedName>
</protein>
<keyword evidence="5 10" id="KW-0808">Transferase</keyword>
<dbReference type="STRING" id="403673.A0A177W9Z7"/>
<feature type="compositionally biased region" description="Low complexity" evidence="11">
    <location>
        <begin position="302"/>
        <end position="311"/>
    </location>
</feature>
<evidence type="ECO:0000256" key="11">
    <source>
        <dbReference type="SAM" id="MobiDB-lite"/>
    </source>
</evidence>
<dbReference type="PANTHER" id="PTHR13370:SF3">
    <property type="entry name" value="TRNA (GUANINE(10)-N2)-METHYLTRANSFERASE HOMOLOG"/>
    <property type="match status" value="1"/>
</dbReference>
<dbReference type="GO" id="GO:0032259">
    <property type="term" value="P:methylation"/>
    <property type="evidence" value="ECO:0007669"/>
    <property type="project" value="UniProtKB-UniRule"/>
</dbReference>
<evidence type="ECO:0000256" key="7">
    <source>
        <dbReference type="ARBA" id="ARBA00022694"/>
    </source>
</evidence>
<dbReference type="PROSITE" id="PS00092">
    <property type="entry name" value="N6_MTASE"/>
    <property type="match status" value="1"/>
</dbReference>
<dbReference type="AlphaFoldDB" id="A0A177W9Z7"/>
<evidence type="ECO:0000256" key="10">
    <source>
        <dbReference type="PROSITE-ProRule" id="PRU00959"/>
    </source>
</evidence>
<dbReference type="InterPro" id="IPR002052">
    <property type="entry name" value="DNA_methylase_N6_adenine_CS"/>
</dbReference>
<comment type="similarity">
    <text evidence="10">Belongs to the class I-like SAM-binding methyltransferase superfamily. TRM11 methyltransferase family.</text>
</comment>
<evidence type="ECO:0000256" key="5">
    <source>
        <dbReference type="ARBA" id="ARBA00022679"/>
    </source>
</evidence>
<dbReference type="PROSITE" id="PS51627">
    <property type="entry name" value="SAM_MT_TRM11"/>
    <property type="match status" value="1"/>
</dbReference>
<dbReference type="GO" id="GO:0160102">
    <property type="term" value="F:tRNA (guanine(10)-N2)-methyltransferase activity"/>
    <property type="evidence" value="ECO:0007669"/>
    <property type="project" value="UniProtKB-EC"/>
</dbReference>
<evidence type="ECO:0000256" key="1">
    <source>
        <dbReference type="ARBA" id="ARBA00004496"/>
    </source>
</evidence>
<dbReference type="GO" id="GO:0005737">
    <property type="term" value="C:cytoplasm"/>
    <property type="evidence" value="ECO:0007669"/>
    <property type="project" value="UniProtKB-SubCell"/>
</dbReference>
<feature type="compositionally biased region" description="Basic and acidic residues" evidence="11">
    <location>
        <begin position="315"/>
        <end position="326"/>
    </location>
</feature>
<accession>A0A177W9Z7</accession>
<evidence type="ECO:0000256" key="6">
    <source>
        <dbReference type="ARBA" id="ARBA00022691"/>
    </source>
</evidence>
<dbReference type="Pfam" id="PF01170">
    <property type="entry name" value="UPF0020"/>
    <property type="match status" value="1"/>
</dbReference>
<feature type="region of interest" description="Disordered" evidence="11">
    <location>
        <begin position="302"/>
        <end position="326"/>
    </location>
</feature>
<evidence type="ECO:0000256" key="8">
    <source>
        <dbReference type="ARBA" id="ARBA00022884"/>
    </source>
</evidence>
<dbReference type="eggNOG" id="KOG2671">
    <property type="taxonomic scope" value="Eukaryota"/>
</dbReference>
<dbReference type="OrthoDB" id="333024at2759"/>
<dbReference type="GO" id="GO:0043527">
    <property type="term" value="C:tRNA methyltransferase complex"/>
    <property type="evidence" value="ECO:0007669"/>
    <property type="project" value="UniProtKB-ARBA"/>
</dbReference>
<dbReference type="InterPro" id="IPR059073">
    <property type="entry name" value="TRMT11_N"/>
</dbReference>
<evidence type="ECO:0000313" key="14">
    <source>
        <dbReference type="EMBL" id="OAJ36211.1"/>
    </source>
</evidence>
<dbReference type="EC" id="2.1.1.214" evidence="9"/>
<dbReference type="SUPFAM" id="SSF53335">
    <property type="entry name" value="S-adenosyl-L-methionine-dependent methyltransferases"/>
    <property type="match status" value="1"/>
</dbReference>
<dbReference type="Pfam" id="PF25904">
    <property type="entry name" value="Tmrp11_N"/>
    <property type="match status" value="1"/>
</dbReference>
<evidence type="ECO:0000259" key="12">
    <source>
        <dbReference type="Pfam" id="PF01170"/>
    </source>
</evidence>
<evidence type="ECO:0000256" key="4">
    <source>
        <dbReference type="ARBA" id="ARBA00022603"/>
    </source>
</evidence>
<keyword evidence="2" id="KW-0963">Cytoplasm</keyword>
<evidence type="ECO:0000259" key="13">
    <source>
        <dbReference type="Pfam" id="PF25904"/>
    </source>
</evidence>
<keyword evidence="6 10" id="KW-0949">S-adenosyl-L-methionine</keyword>
<dbReference type="VEuPathDB" id="FungiDB:BDEG_20406"/>
<dbReference type="GO" id="GO:0008033">
    <property type="term" value="P:tRNA processing"/>
    <property type="evidence" value="ECO:0007669"/>
    <property type="project" value="UniProtKB-UniRule"/>
</dbReference>
<feature type="domain" description="tRNA (guanine(10)-N(2))-methyltransferase TRMT11 N-terminal" evidence="13">
    <location>
        <begin position="3"/>
        <end position="176"/>
    </location>
</feature>
<keyword evidence="4 10" id="KW-0489">Methyltransferase</keyword>
<dbReference type="PANTHER" id="PTHR13370">
    <property type="entry name" value="RNA METHYLASE-RELATED"/>
    <property type="match status" value="1"/>
</dbReference>
<dbReference type="EMBL" id="DS022300">
    <property type="protein sequence ID" value="OAJ36211.1"/>
    <property type="molecule type" value="Genomic_DNA"/>
</dbReference>
<organism evidence="14 15">
    <name type="scientific">Batrachochytrium dendrobatidis (strain JEL423)</name>
    <dbReference type="NCBI Taxonomy" id="403673"/>
    <lineage>
        <taxon>Eukaryota</taxon>
        <taxon>Fungi</taxon>
        <taxon>Fungi incertae sedis</taxon>
        <taxon>Chytridiomycota</taxon>
        <taxon>Chytridiomycota incertae sedis</taxon>
        <taxon>Chytridiomycetes</taxon>
        <taxon>Rhizophydiales</taxon>
        <taxon>Rhizophydiales incertae sedis</taxon>
        <taxon>Batrachochytrium</taxon>
    </lineage>
</organism>
<evidence type="ECO:0000256" key="9">
    <source>
        <dbReference type="ARBA" id="ARBA00066937"/>
    </source>
</evidence>